<dbReference type="AlphaFoldDB" id="A0A699YYM1"/>
<organism evidence="2 3">
    <name type="scientific">Haematococcus lacustris</name>
    <name type="common">Green alga</name>
    <name type="synonym">Haematococcus pluvialis</name>
    <dbReference type="NCBI Taxonomy" id="44745"/>
    <lineage>
        <taxon>Eukaryota</taxon>
        <taxon>Viridiplantae</taxon>
        <taxon>Chlorophyta</taxon>
        <taxon>core chlorophytes</taxon>
        <taxon>Chlorophyceae</taxon>
        <taxon>CS clade</taxon>
        <taxon>Chlamydomonadales</taxon>
        <taxon>Haematococcaceae</taxon>
        <taxon>Haematococcus</taxon>
    </lineage>
</organism>
<proteinExistence type="predicted"/>
<evidence type="ECO:0000256" key="1">
    <source>
        <dbReference type="SAM" id="SignalP"/>
    </source>
</evidence>
<gene>
    <name evidence="2" type="ORF">HaLaN_11620</name>
</gene>
<evidence type="ECO:0008006" key="4">
    <source>
        <dbReference type="Google" id="ProtNLM"/>
    </source>
</evidence>
<feature type="signal peptide" evidence="1">
    <location>
        <begin position="1"/>
        <end position="20"/>
    </location>
</feature>
<evidence type="ECO:0000313" key="3">
    <source>
        <dbReference type="Proteomes" id="UP000485058"/>
    </source>
</evidence>
<feature type="chain" id="PRO_5025331661" description="Secreted protein" evidence="1">
    <location>
        <begin position="21"/>
        <end position="103"/>
    </location>
</feature>
<accession>A0A699YYM1</accession>
<keyword evidence="1" id="KW-0732">Signal</keyword>
<dbReference type="Proteomes" id="UP000485058">
    <property type="component" value="Unassembled WGS sequence"/>
</dbReference>
<reference evidence="2 3" key="1">
    <citation type="submission" date="2020-02" db="EMBL/GenBank/DDBJ databases">
        <title>Draft genome sequence of Haematococcus lacustris strain NIES-144.</title>
        <authorList>
            <person name="Morimoto D."/>
            <person name="Nakagawa S."/>
            <person name="Yoshida T."/>
            <person name="Sawayama S."/>
        </authorList>
    </citation>
    <scope>NUCLEOTIDE SEQUENCE [LARGE SCALE GENOMIC DNA]</scope>
    <source>
        <strain evidence="2 3">NIES-144</strain>
    </source>
</reference>
<comment type="caution">
    <text evidence="2">The sequence shown here is derived from an EMBL/GenBank/DDBJ whole genome shotgun (WGS) entry which is preliminary data.</text>
</comment>
<dbReference type="EMBL" id="BLLF01000845">
    <property type="protein sequence ID" value="GFH15397.1"/>
    <property type="molecule type" value="Genomic_DNA"/>
</dbReference>
<keyword evidence="3" id="KW-1185">Reference proteome</keyword>
<evidence type="ECO:0000313" key="2">
    <source>
        <dbReference type="EMBL" id="GFH15397.1"/>
    </source>
</evidence>
<protein>
    <recommendedName>
        <fullName evidence="4">Secreted protein</fullName>
    </recommendedName>
</protein>
<sequence length="103" mass="11181">MLHWLRTWVRLGCAWYYATCALMLETPRDSPHCISAQSCAAPYQQTAMQPGQQRCNASIVADYLTEAPGAYLAHGSNTGARSFLFPGPILCCPVGSSPTPCSR</sequence>
<name>A0A699YYM1_HAELA</name>